<dbReference type="AlphaFoldDB" id="A0A914I165"/>
<dbReference type="Gene3D" id="2.60.40.10">
    <property type="entry name" value="Immunoglobulins"/>
    <property type="match status" value="1"/>
</dbReference>
<dbReference type="Proteomes" id="UP000887572">
    <property type="component" value="Unplaced"/>
</dbReference>
<dbReference type="Gene3D" id="3.40.50.1460">
    <property type="match status" value="1"/>
</dbReference>
<feature type="domain" description="Caspase family p20" evidence="2">
    <location>
        <begin position="319"/>
        <end position="397"/>
    </location>
</feature>
<sequence>MRSPTAAGNFELSTNLAELPYGLFAQLANQLENEELWRLVFSDADQNSAFHLSSDEATRCGRMGNSGAHLLRLLGNRGQTVKGFLARLHCLAKLYGPKMDVPQLLLRRRFCSVIWARAEQVLISRIDDDGGGSDASAGGRLRLQCKASAFPTPRYQWLEQDRPMDGANQSSLTIIRCQCTARNVFRCRVWNVVEDGHEWSDFYRAPGKTFCSELISEVIDLQQFVPDGPNKRHGYGRITDMSINLYGSNFGIVFYPRPDCAHCNKNEMEGFCRLMLAPKKTATAAVAQIDVEAPAQNRRANDDDDDEAMTTQTEALVAADKLALIVSNRTYAPNMSNLITPHCDAETLAEALQQLSFKTVTLGDLNLIEMRALIREYRKLLGEGVYAVFYFVGHGFEAHGQCYLLPIGAPGHDYGPEHCLSMDWVMDQFRDVQPAALNLILLDICRKFLPSNLDAFTAYAQTFRQGDVRINRSTVYGYATSGGVGAYEVKGEQNGVFMKYLKRRIHQPIALLDMLNKVFRDVERDPKVCDVQIPELRSNLTNPRSLRDPLVYDGHTTSYDHHTYHWRTMHELPMPVNVDFAEHGLRVTIWFDFCGHFTNKVYVFSSVGDMPSGRIGDDEADNDGHQIADNGPPPTADASSATGHQRSGGQRLSSDGAKVPSRWALSHLAFLKFSEEFDSSKPKFCEDDVEGVSLCVMLSHLQRAKGEVICSVNLSEANAADGGEGKLVAIREGQSLGHVLITRLELHKSDQAE</sequence>
<dbReference type="InterPro" id="IPR007110">
    <property type="entry name" value="Ig-like_dom"/>
</dbReference>
<reference evidence="5" key="1">
    <citation type="submission" date="2022-11" db="UniProtKB">
        <authorList>
            <consortium name="WormBaseParasite"/>
        </authorList>
    </citation>
    <scope>IDENTIFICATION</scope>
</reference>
<evidence type="ECO:0000313" key="5">
    <source>
        <dbReference type="WBParaSite" id="Gr19_v10_g5933.t1"/>
    </source>
</evidence>
<dbReference type="PANTHER" id="PTHR22576">
    <property type="entry name" value="MUCOSA ASSOCIATED LYMPHOID TISSUE LYMPHOMA TRANSLOCATION PROTEIN 1/PARACASPASE"/>
    <property type="match status" value="1"/>
</dbReference>
<dbReference type="InterPro" id="IPR011600">
    <property type="entry name" value="Pept_C14_caspase"/>
</dbReference>
<feature type="compositionally biased region" description="Polar residues" evidence="1">
    <location>
        <begin position="637"/>
        <end position="653"/>
    </location>
</feature>
<dbReference type="Pfam" id="PF00656">
    <property type="entry name" value="Peptidase_C14"/>
    <property type="match status" value="1"/>
</dbReference>
<dbReference type="SUPFAM" id="SSF48726">
    <property type="entry name" value="Immunoglobulin"/>
    <property type="match status" value="1"/>
</dbReference>
<dbReference type="PANTHER" id="PTHR22576:SF37">
    <property type="entry name" value="MUCOSA-ASSOCIATED LYMPHOID TISSUE LYMPHOMA TRANSLOCATION PROTEIN 1"/>
    <property type="match status" value="1"/>
</dbReference>
<dbReference type="InterPro" id="IPR013783">
    <property type="entry name" value="Ig-like_fold"/>
</dbReference>
<dbReference type="PROSITE" id="PS50835">
    <property type="entry name" value="IG_LIKE"/>
    <property type="match status" value="1"/>
</dbReference>
<evidence type="ECO:0000259" key="3">
    <source>
        <dbReference type="PROSITE" id="PS50835"/>
    </source>
</evidence>
<dbReference type="InterPro" id="IPR001309">
    <property type="entry name" value="Pept_C14_p20"/>
</dbReference>
<dbReference type="CDD" id="cd00096">
    <property type="entry name" value="Ig"/>
    <property type="match status" value="1"/>
</dbReference>
<dbReference type="InterPro" id="IPR052039">
    <property type="entry name" value="Caspase-related_regulators"/>
</dbReference>
<keyword evidence="4" id="KW-1185">Reference proteome</keyword>
<dbReference type="GO" id="GO:0004197">
    <property type="term" value="F:cysteine-type endopeptidase activity"/>
    <property type="evidence" value="ECO:0007669"/>
    <property type="project" value="InterPro"/>
</dbReference>
<accession>A0A914I165</accession>
<dbReference type="InterPro" id="IPR029030">
    <property type="entry name" value="Caspase-like_dom_sf"/>
</dbReference>
<dbReference type="GO" id="GO:0006508">
    <property type="term" value="P:proteolysis"/>
    <property type="evidence" value="ECO:0007669"/>
    <property type="project" value="InterPro"/>
</dbReference>
<dbReference type="InterPro" id="IPR036179">
    <property type="entry name" value="Ig-like_dom_sf"/>
</dbReference>
<feature type="region of interest" description="Disordered" evidence="1">
    <location>
        <begin position="613"/>
        <end position="657"/>
    </location>
</feature>
<dbReference type="Pfam" id="PF13927">
    <property type="entry name" value="Ig_3"/>
    <property type="match status" value="1"/>
</dbReference>
<evidence type="ECO:0000313" key="4">
    <source>
        <dbReference type="Proteomes" id="UP000887572"/>
    </source>
</evidence>
<dbReference type="SUPFAM" id="SSF52129">
    <property type="entry name" value="Caspase-like"/>
    <property type="match status" value="1"/>
</dbReference>
<feature type="domain" description="Ig-like" evidence="3">
    <location>
        <begin position="102"/>
        <end position="189"/>
    </location>
</feature>
<name>A0A914I165_GLORO</name>
<evidence type="ECO:0000256" key="1">
    <source>
        <dbReference type="SAM" id="MobiDB-lite"/>
    </source>
</evidence>
<organism evidence="4 5">
    <name type="scientific">Globodera rostochiensis</name>
    <name type="common">Golden nematode worm</name>
    <name type="synonym">Heterodera rostochiensis</name>
    <dbReference type="NCBI Taxonomy" id="31243"/>
    <lineage>
        <taxon>Eukaryota</taxon>
        <taxon>Metazoa</taxon>
        <taxon>Ecdysozoa</taxon>
        <taxon>Nematoda</taxon>
        <taxon>Chromadorea</taxon>
        <taxon>Rhabditida</taxon>
        <taxon>Tylenchina</taxon>
        <taxon>Tylenchomorpha</taxon>
        <taxon>Tylenchoidea</taxon>
        <taxon>Heteroderidae</taxon>
        <taxon>Heteroderinae</taxon>
        <taxon>Globodera</taxon>
    </lineage>
</organism>
<dbReference type="WBParaSite" id="Gr19_v10_g5933.t1">
    <property type="protein sequence ID" value="Gr19_v10_g5933.t1"/>
    <property type="gene ID" value="Gr19_v10_g5933"/>
</dbReference>
<dbReference type="PROSITE" id="PS50208">
    <property type="entry name" value="CASPASE_P20"/>
    <property type="match status" value="1"/>
</dbReference>
<evidence type="ECO:0000259" key="2">
    <source>
        <dbReference type="PROSITE" id="PS50208"/>
    </source>
</evidence>
<protein>
    <submittedName>
        <fullName evidence="5">Caspase family p20 domain-containing protein</fullName>
    </submittedName>
</protein>
<proteinExistence type="predicted"/>